<feature type="compositionally biased region" description="Basic residues" evidence="7">
    <location>
        <begin position="1000"/>
        <end position="1013"/>
    </location>
</feature>
<feature type="region of interest" description="Disordered" evidence="7">
    <location>
        <begin position="720"/>
        <end position="760"/>
    </location>
</feature>
<keyword evidence="3 6" id="KW-0175">Coiled coil</keyword>
<feature type="binding site" evidence="5">
    <location>
        <begin position="149"/>
        <end position="156"/>
    </location>
    <ligand>
        <name>ATP</name>
        <dbReference type="ChEBI" id="CHEBI:30616"/>
    </ligand>
</feature>
<evidence type="ECO:0000256" key="5">
    <source>
        <dbReference type="PROSITE-ProRule" id="PRU00283"/>
    </source>
</evidence>
<evidence type="ECO:0000256" key="3">
    <source>
        <dbReference type="ARBA" id="ARBA00023054"/>
    </source>
</evidence>
<accession>A0A5B0MJ42</accession>
<comment type="caution">
    <text evidence="9">The sequence shown here is derived from an EMBL/GenBank/DDBJ whole genome shotgun (WGS) entry which is preliminary data.</text>
</comment>
<dbReference type="EMBL" id="VDEP01000471">
    <property type="protein sequence ID" value="KAA1076268.1"/>
    <property type="molecule type" value="Genomic_DNA"/>
</dbReference>
<dbReference type="InterPro" id="IPR019821">
    <property type="entry name" value="Kinesin_motor_CS"/>
</dbReference>
<feature type="compositionally biased region" description="Basic and acidic residues" evidence="7">
    <location>
        <begin position="827"/>
        <end position="840"/>
    </location>
</feature>
<dbReference type="SUPFAM" id="SSF52540">
    <property type="entry name" value="P-loop containing nucleoside triphosphate hydrolases"/>
    <property type="match status" value="1"/>
</dbReference>
<dbReference type="InterPro" id="IPR036961">
    <property type="entry name" value="Kinesin_motor_dom_sf"/>
</dbReference>
<keyword evidence="2 5" id="KW-0067">ATP-binding</keyword>
<dbReference type="GO" id="GO:0005524">
    <property type="term" value="F:ATP binding"/>
    <property type="evidence" value="ECO:0007669"/>
    <property type="project" value="UniProtKB-UniRule"/>
</dbReference>
<keyword evidence="4 5" id="KW-0505">Motor protein</keyword>
<dbReference type="PANTHER" id="PTHR47968">
    <property type="entry name" value="CENTROMERE PROTEIN E"/>
    <property type="match status" value="1"/>
</dbReference>
<dbReference type="InterPro" id="IPR027417">
    <property type="entry name" value="P-loop_NTPase"/>
</dbReference>
<dbReference type="OrthoDB" id="3176171at2759"/>
<evidence type="ECO:0000313" key="12">
    <source>
        <dbReference type="Proteomes" id="UP000325313"/>
    </source>
</evidence>
<dbReference type="PRINTS" id="PR00380">
    <property type="entry name" value="KINESINHEAVY"/>
</dbReference>
<dbReference type="Pfam" id="PF00225">
    <property type="entry name" value="Kinesin"/>
    <property type="match status" value="2"/>
</dbReference>
<keyword evidence="11" id="KW-1185">Reference proteome</keyword>
<feature type="coiled-coil region" evidence="6">
    <location>
        <begin position="674"/>
        <end position="719"/>
    </location>
</feature>
<keyword evidence="1 5" id="KW-0547">Nucleotide-binding</keyword>
<evidence type="ECO:0000313" key="9">
    <source>
        <dbReference type="EMBL" id="KAA1076268.1"/>
    </source>
</evidence>
<feature type="region of interest" description="Disordered" evidence="7">
    <location>
        <begin position="813"/>
        <end position="1021"/>
    </location>
</feature>
<dbReference type="PROSITE" id="PS50067">
    <property type="entry name" value="KINESIN_MOTOR_2"/>
    <property type="match status" value="1"/>
</dbReference>
<evidence type="ECO:0000256" key="2">
    <source>
        <dbReference type="ARBA" id="ARBA00022840"/>
    </source>
</evidence>
<feature type="compositionally biased region" description="Low complexity" evidence="7">
    <location>
        <begin position="324"/>
        <end position="335"/>
    </location>
</feature>
<feature type="compositionally biased region" description="Basic and acidic residues" evidence="7">
    <location>
        <begin position="774"/>
        <end position="799"/>
    </location>
</feature>
<dbReference type="GO" id="GO:0007018">
    <property type="term" value="P:microtubule-based movement"/>
    <property type="evidence" value="ECO:0007669"/>
    <property type="project" value="InterPro"/>
</dbReference>
<evidence type="ECO:0000256" key="7">
    <source>
        <dbReference type="SAM" id="MobiDB-lite"/>
    </source>
</evidence>
<dbReference type="PROSITE" id="PS00411">
    <property type="entry name" value="KINESIN_MOTOR_1"/>
    <property type="match status" value="1"/>
</dbReference>
<sequence>MCTLEEERDQSFIGHNPTLHSPINTHFPIHTTTFSRKDILINKMADPENVKAIIRLRPPLQIVQPLNSSASEPHYVPRQTRLYSSEHSPPSCPYTLQPENASIHAGGSWFTFDGVHPPSTSTAEIYQSHIASMIQDAVAGYNSTLFAYGATGSGKSYSMIGSEKEDGIMQRAIEDVFDLVEQDQDREYVVRASYLEIYNEQLRDLLATDRPPPLASNGSAHQNIPKVHEDRQGRIFVRPLVSTPCADPEDVMRLLLSGESRRRVERTEWNLHSSRSHTIFSLTLESRPVNGPATFPITSSTMRQVTRQSSRTQLRSDLNPLDPPSVTSPSQPSPSTCEVFLGTGIGKMPITPSVTRFKSSTASSKSSGHVPDGSIRISQLNLVDLAGSEKLTDNEARNKEASYIKKSLLALQSVVSSLTELGTSTSSSNQSSTKQRLLHVPYRNSQLTRLLQTSLSGNAKVAFLCTISPDPDCEIETLSTLRFAAGAKKVETRAEMGQVVDRATLLEALESKVLELEAALMTNADYTEALERERDEAIERADGAEKICDDYESKLAELQTLRTPLKEQHDHLKRLILTGSPRSSYATANTLELHTNNQHPGGPATTTGLIRKKSVGTKRPSRLSEAATGPVLDTPTKRVGWKELFFDEHPGDESISKNPPPAQDLDSVEKSEKINELNLTVAKLEATLAEAEDTHIGEISELRAEVITLEEQVFELQRTLEERDQPGNSSPKLQANCGLENEREKLGQTSSEKVEKLESELKNQQEMISALESKLREAETSNDRMRAEVEQERKEHEKQISLQSQLIATLEQKLRESSRSGPVRLLGHNDGDEDEMRRYSEVTVNGEIDREEEEGRVQSGGQQPGGSKSKKTSKSRSNSMRSKSGRAKKGNGRARSGSHSVGQEARGDEAEDDLNIRPEDHVRFEHPSQSPSLASKAPAIGDGASSQPRKRTTSHRPTNQNRSPNHHHRHHHSTDSGDRSKDQIDLDQQQPPRSHDHHLLPVRRSARNNHSNKKVLSVVEN</sequence>
<feature type="region of interest" description="Disordered" evidence="7">
    <location>
        <begin position="774"/>
        <end position="801"/>
    </location>
</feature>
<comment type="similarity">
    <text evidence="5">Belongs to the TRAFAC class myosin-kinesin ATPase superfamily. Kinesin family.</text>
</comment>
<feature type="coiled-coil region" evidence="6">
    <location>
        <begin position="516"/>
        <end position="561"/>
    </location>
</feature>
<gene>
    <name evidence="10" type="ORF">PGT21_036461</name>
    <name evidence="9" type="ORF">PGTUg99_037599</name>
</gene>
<dbReference type="EMBL" id="VSWC01000092">
    <property type="protein sequence ID" value="KAA1091641.1"/>
    <property type="molecule type" value="Genomic_DNA"/>
</dbReference>
<dbReference type="Proteomes" id="UP000324748">
    <property type="component" value="Unassembled WGS sequence"/>
</dbReference>
<organism evidence="9 12">
    <name type="scientific">Puccinia graminis f. sp. tritici</name>
    <dbReference type="NCBI Taxonomy" id="56615"/>
    <lineage>
        <taxon>Eukaryota</taxon>
        <taxon>Fungi</taxon>
        <taxon>Dikarya</taxon>
        <taxon>Basidiomycota</taxon>
        <taxon>Pucciniomycotina</taxon>
        <taxon>Pucciniomycetes</taxon>
        <taxon>Pucciniales</taxon>
        <taxon>Pucciniaceae</taxon>
        <taxon>Puccinia</taxon>
    </lineage>
</organism>
<dbReference type="InterPro" id="IPR001752">
    <property type="entry name" value="Kinesin_motor_dom"/>
</dbReference>
<dbReference type="PANTHER" id="PTHR47968:SF75">
    <property type="entry name" value="CENTROMERE-ASSOCIATED PROTEIN E"/>
    <property type="match status" value="1"/>
</dbReference>
<evidence type="ECO:0000256" key="1">
    <source>
        <dbReference type="ARBA" id="ARBA00022741"/>
    </source>
</evidence>
<feature type="compositionally biased region" description="Polar residues" evidence="7">
    <location>
        <begin position="296"/>
        <end position="316"/>
    </location>
</feature>
<dbReference type="GO" id="GO:0008017">
    <property type="term" value="F:microtubule binding"/>
    <property type="evidence" value="ECO:0007669"/>
    <property type="project" value="InterPro"/>
</dbReference>
<dbReference type="SMART" id="SM00129">
    <property type="entry name" value="KISc"/>
    <property type="match status" value="1"/>
</dbReference>
<dbReference type="Gene3D" id="3.40.850.10">
    <property type="entry name" value="Kinesin motor domain"/>
    <property type="match status" value="1"/>
</dbReference>
<proteinExistence type="inferred from homology"/>
<feature type="compositionally biased region" description="Basic residues" evidence="7">
    <location>
        <begin position="883"/>
        <end position="892"/>
    </location>
</feature>
<dbReference type="AlphaFoldDB" id="A0A5B0MJ42"/>
<feature type="compositionally biased region" description="Basic and acidic residues" evidence="7">
    <location>
        <begin position="740"/>
        <end position="760"/>
    </location>
</feature>
<evidence type="ECO:0000313" key="10">
    <source>
        <dbReference type="EMBL" id="KAA1091641.1"/>
    </source>
</evidence>
<reference evidence="11 12" key="1">
    <citation type="submission" date="2019-05" db="EMBL/GenBank/DDBJ databases">
        <title>Emergence of the Ug99 lineage of the wheat stem rust pathogen through somatic hybridization.</title>
        <authorList>
            <person name="Li F."/>
            <person name="Upadhyaya N.M."/>
            <person name="Sperschneider J."/>
            <person name="Matny O."/>
            <person name="Nguyen-Phuc H."/>
            <person name="Mago R."/>
            <person name="Raley C."/>
            <person name="Miller M.E."/>
            <person name="Silverstein K.A.T."/>
            <person name="Henningsen E."/>
            <person name="Hirsch C.D."/>
            <person name="Visser B."/>
            <person name="Pretorius Z.A."/>
            <person name="Steffenson B.J."/>
            <person name="Schwessinger B."/>
            <person name="Dodds P.N."/>
            <person name="Figueroa M."/>
        </authorList>
    </citation>
    <scope>NUCLEOTIDE SEQUENCE [LARGE SCALE GENOMIC DNA]</scope>
    <source>
        <strain evidence="10">21-0</strain>
        <strain evidence="9 12">Ug99</strain>
    </source>
</reference>
<evidence type="ECO:0000259" key="8">
    <source>
        <dbReference type="PROSITE" id="PS50067"/>
    </source>
</evidence>
<evidence type="ECO:0000313" key="11">
    <source>
        <dbReference type="Proteomes" id="UP000324748"/>
    </source>
</evidence>
<feature type="compositionally biased region" description="Basic and acidic residues" evidence="7">
    <location>
        <begin position="914"/>
        <end position="926"/>
    </location>
</feature>
<name>A0A5B0MJ42_PUCGR</name>
<feature type="domain" description="Kinesin motor" evidence="8">
    <location>
        <begin position="49"/>
        <end position="490"/>
    </location>
</feature>
<evidence type="ECO:0000256" key="6">
    <source>
        <dbReference type="SAM" id="Coils"/>
    </source>
</evidence>
<feature type="compositionally biased region" description="Basic and acidic residues" evidence="7">
    <location>
        <begin position="973"/>
        <end position="984"/>
    </location>
</feature>
<dbReference type="InterPro" id="IPR027640">
    <property type="entry name" value="Kinesin-like_fam"/>
</dbReference>
<protein>
    <recommendedName>
        <fullName evidence="8">Kinesin motor domain-containing protein</fullName>
    </recommendedName>
</protein>
<dbReference type="GO" id="GO:0003777">
    <property type="term" value="F:microtubule motor activity"/>
    <property type="evidence" value="ECO:0007669"/>
    <property type="project" value="InterPro"/>
</dbReference>
<dbReference type="Proteomes" id="UP000325313">
    <property type="component" value="Unassembled WGS sequence"/>
</dbReference>
<feature type="region of interest" description="Disordered" evidence="7">
    <location>
        <begin position="295"/>
        <end position="336"/>
    </location>
</feature>
<evidence type="ECO:0000256" key="4">
    <source>
        <dbReference type="ARBA" id="ARBA00023175"/>
    </source>
</evidence>